<dbReference type="InterPro" id="IPR000262">
    <property type="entry name" value="FMN-dep_DH"/>
</dbReference>
<evidence type="ECO:0000313" key="8">
    <source>
        <dbReference type="EMBL" id="KVT54491.1"/>
    </source>
</evidence>
<comment type="cofactor">
    <cofactor evidence="1">
        <name>FMN</name>
        <dbReference type="ChEBI" id="CHEBI:58210"/>
    </cofactor>
</comment>
<evidence type="ECO:0000256" key="1">
    <source>
        <dbReference type="ARBA" id="ARBA00001917"/>
    </source>
</evidence>
<keyword evidence="3 6" id="KW-0288">FMN</keyword>
<feature type="binding site" evidence="6">
    <location>
        <position position="289"/>
    </location>
    <ligand>
        <name>glyoxylate</name>
        <dbReference type="ChEBI" id="CHEBI:36655"/>
    </ligand>
</feature>
<evidence type="ECO:0000313" key="9">
    <source>
        <dbReference type="Proteomes" id="UP000056732"/>
    </source>
</evidence>
<dbReference type="SUPFAM" id="SSF51395">
    <property type="entry name" value="FMN-linked oxidoreductases"/>
    <property type="match status" value="1"/>
</dbReference>
<feature type="binding site" evidence="6">
    <location>
        <position position="165"/>
    </location>
    <ligand>
        <name>FMN</name>
        <dbReference type="ChEBI" id="CHEBI:58210"/>
    </ligand>
</feature>
<protein>
    <submittedName>
        <fullName evidence="8">Alpha-hydroxy-acid oxidizing enzyme</fullName>
    </submittedName>
</protein>
<reference evidence="8 9" key="1">
    <citation type="submission" date="2015-11" db="EMBL/GenBank/DDBJ databases">
        <title>Expanding the genomic diversity of Burkholderia species for the development of highly accurate diagnostics.</title>
        <authorList>
            <person name="Sahl J."/>
            <person name="Keim P."/>
            <person name="Wagner D."/>
        </authorList>
    </citation>
    <scope>NUCLEOTIDE SEQUENCE [LARGE SCALE GENOMIC DNA]</scope>
    <source>
        <strain evidence="8 9">MSMB1137WGS</strain>
    </source>
</reference>
<dbReference type="Proteomes" id="UP000056732">
    <property type="component" value="Unassembled WGS sequence"/>
</dbReference>
<keyword evidence="2 6" id="KW-0285">Flavoprotein</keyword>
<feature type="binding site" evidence="6">
    <location>
        <begin position="87"/>
        <end position="89"/>
    </location>
    <ligand>
        <name>FMN</name>
        <dbReference type="ChEBI" id="CHEBI:58210"/>
    </ligand>
</feature>
<feature type="binding site" evidence="6">
    <location>
        <position position="174"/>
    </location>
    <ligand>
        <name>glyoxylate</name>
        <dbReference type="ChEBI" id="CHEBI:36655"/>
    </ligand>
</feature>
<dbReference type="CDD" id="cd02809">
    <property type="entry name" value="alpha_hydroxyacid_oxid_FMN"/>
    <property type="match status" value="1"/>
</dbReference>
<dbReference type="GO" id="GO:0005886">
    <property type="term" value="C:plasma membrane"/>
    <property type="evidence" value="ECO:0007669"/>
    <property type="project" value="TreeGrafter"/>
</dbReference>
<dbReference type="AlphaFoldDB" id="A0AAW3NFW8"/>
<feature type="domain" description="FMN hydroxy acid dehydrogenase" evidence="7">
    <location>
        <begin position="8"/>
        <end position="391"/>
    </location>
</feature>
<evidence type="ECO:0000256" key="3">
    <source>
        <dbReference type="ARBA" id="ARBA00022643"/>
    </source>
</evidence>
<evidence type="ECO:0000259" key="7">
    <source>
        <dbReference type="PROSITE" id="PS51349"/>
    </source>
</evidence>
<dbReference type="GO" id="GO:0010181">
    <property type="term" value="F:FMN binding"/>
    <property type="evidence" value="ECO:0007669"/>
    <property type="project" value="InterPro"/>
</dbReference>
<accession>A0AAW3NFW8</accession>
<feature type="binding site" evidence="6">
    <location>
        <begin position="317"/>
        <end position="321"/>
    </location>
    <ligand>
        <name>FMN</name>
        <dbReference type="ChEBI" id="CHEBI:58210"/>
    </ligand>
</feature>
<dbReference type="PANTHER" id="PTHR10578">
    <property type="entry name" value="S -2-HYDROXY-ACID OXIDASE-RELATED"/>
    <property type="match status" value="1"/>
</dbReference>
<organism evidence="8 9">
    <name type="scientific">Burkholderia ubonensis</name>
    <dbReference type="NCBI Taxonomy" id="101571"/>
    <lineage>
        <taxon>Bacteria</taxon>
        <taxon>Pseudomonadati</taxon>
        <taxon>Pseudomonadota</taxon>
        <taxon>Betaproteobacteria</taxon>
        <taxon>Burkholderiales</taxon>
        <taxon>Burkholderiaceae</taxon>
        <taxon>Burkholderia</taxon>
        <taxon>Burkholderia cepacia complex</taxon>
    </lineage>
</organism>
<dbReference type="GO" id="GO:0009060">
    <property type="term" value="P:aerobic respiration"/>
    <property type="evidence" value="ECO:0007669"/>
    <property type="project" value="TreeGrafter"/>
</dbReference>
<dbReference type="PIRSF" id="PIRSF000138">
    <property type="entry name" value="Al-hdrx_acd_dh"/>
    <property type="match status" value="1"/>
</dbReference>
<gene>
    <name evidence="8" type="primary">lldD</name>
    <name evidence="8" type="ORF">WK53_04500</name>
</gene>
<dbReference type="Gene3D" id="3.20.20.70">
    <property type="entry name" value="Aldolase class I"/>
    <property type="match status" value="1"/>
</dbReference>
<name>A0AAW3NFW8_9BURK</name>
<proteinExistence type="inferred from homology"/>
<evidence type="ECO:0000256" key="5">
    <source>
        <dbReference type="ARBA" id="ARBA00024042"/>
    </source>
</evidence>
<feature type="binding site" evidence="6">
    <location>
        <position position="262"/>
    </location>
    <ligand>
        <name>FMN</name>
        <dbReference type="ChEBI" id="CHEBI:58210"/>
    </ligand>
</feature>
<dbReference type="GO" id="GO:0004459">
    <property type="term" value="F:L-lactate dehydrogenase (NAD+) activity"/>
    <property type="evidence" value="ECO:0007669"/>
    <property type="project" value="TreeGrafter"/>
</dbReference>
<dbReference type="InterPro" id="IPR012133">
    <property type="entry name" value="Alpha-hydoxy_acid_DH_FMN"/>
</dbReference>
<comment type="caution">
    <text evidence="8">The sequence shown here is derived from an EMBL/GenBank/DDBJ whole genome shotgun (WGS) entry which is preliminary data.</text>
</comment>
<feature type="binding site" evidence="6">
    <location>
        <position position="284"/>
    </location>
    <ligand>
        <name>FMN</name>
        <dbReference type="ChEBI" id="CHEBI:58210"/>
    </ligand>
</feature>
<evidence type="ECO:0000256" key="6">
    <source>
        <dbReference type="PIRSR" id="PIRSR000138-2"/>
    </source>
</evidence>
<dbReference type="FunFam" id="3.20.20.70:FF:000029">
    <property type="entry name" value="L-lactate dehydrogenase"/>
    <property type="match status" value="1"/>
</dbReference>
<dbReference type="PANTHER" id="PTHR10578:SF107">
    <property type="entry name" value="2-HYDROXYACID OXIDASE 1"/>
    <property type="match status" value="1"/>
</dbReference>
<keyword evidence="4" id="KW-0560">Oxidoreductase</keyword>
<dbReference type="InterPro" id="IPR013785">
    <property type="entry name" value="Aldolase_TIM"/>
</dbReference>
<evidence type="ECO:0000256" key="4">
    <source>
        <dbReference type="ARBA" id="ARBA00023002"/>
    </source>
</evidence>
<dbReference type="EMBL" id="LPDO01000067">
    <property type="protein sequence ID" value="KVT54491.1"/>
    <property type="molecule type" value="Genomic_DNA"/>
</dbReference>
<dbReference type="RefSeq" id="WP_059929595.1">
    <property type="nucleotide sequence ID" value="NZ_LPDO01000067.1"/>
</dbReference>
<dbReference type="InterPro" id="IPR037396">
    <property type="entry name" value="FMN_HAD"/>
</dbReference>
<dbReference type="PROSITE" id="PS51349">
    <property type="entry name" value="FMN_HYDROXY_ACID_DH_2"/>
    <property type="match status" value="1"/>
</dbReference>
<feature type="binding site" evidence="6">
    <location>
        <position position="137"/>
    </location>
    <ligand>
        <name>FMN</name>
        <dbReference type="ChEBI" id="CHEBI:58210"/>
    </ligand>
</feature>
<dbReference type="Pfam" id="PF01070">
    <property type="entry name" value="FMN_dh"/>
    <property type="match status" value="1"/>
</dbReference>
<feature type="binding site" evidence="6">
    <location>
        <position position="116"/>
    </location>
    <ligand>
        <name>FMN</name>
        <dbReference type="ChEBI" id="CHEBI:58210"/>
    </ligand>
</feature>
<sequence>MSVSEREPLNKTITCIEDLRLLARRRLPRMFYDFVDSGSWTQQTYRANSADFQRIRLRQRVAVDIENRSTACTLLGRPVTLPVAVSPTGGAGFLYADGEIHAARAAAKFGVPYALSIGSQCSLEDVRANTSGPLWFQISILKDRGLLARLIERAKAADCDALILTMDFHVAGQRHIDIKNGLGIPPGLTRSFLVDLLSHPRWCLNMMRTRRRGFGNFIGHVDGVYDIHSFARWYGRQPFELKLGWACVDEVRRQWPGKLILKGILDPDDACRAVQAGADAISVSNQGGRQLDGAPSSIEALPRICEAVGGRIEVFLDGGVRSGQDVLKALAMGAKGVLLGRAALYGLAAMGEAGVTAALEIVRKELDCTMAFCGRRSLEHLDESILWRPDREPGFERHRE</sequence>
<comment type="similarity">
    <text evidence="5">Belongs to the FMN-dependent alpha-hydroxy acid dehydrogenase family.</text>
</comment>
<evidence type="ECO:0000256" key="2">
    <source>
        <dbReference type="ARBA" id="ARBA00022630"/>
    </source>
</evidence>
<feature type="binding site" evidence="6">
    <location>
        <begin position="340"/>
        <end position="341"/>
    </location>
    <ligand>
        <name>FMN</name>
        <dbReference type="ChEBI" id="CHEBI:58210"/>
    </ligand>
</feature>